<keyword evidence="12 17" id="KW-0407">Ion channel</keyword>
<dbReference type="InterPro" id="IPR036719">
    <property type="entry name" value="Neuro-gated_channel_TM_sf"/>
</dbReference>
<dbReference type="AlphaFoldDB" id="A0A7N6BS86"/>
<keyword evidence="2" id="KW-1003">Cell membrane</keyword>
<evidence type="ECO:0008006" key="22">
    <source>
        <dbReference type="Google" id="ProtNLM"/>
    </source>
</evidence>
<name>A0A7N6BS86_ANATE</name>
<comment type="subcellular location">
    <subcellularLocation>
        <location evidence="13">Synaptic cell membrane</location>
        <topology evidence="13">Multi-pass membrane protein</topology>
    </subcellularLocation>
</comment>
<keyword evidence="7 17" id="KW-0472">Membrane</keyword>
<dbReference type="CDD" id="cd19064">
    <property type="entry name" value="LGIC_TM_nAChR"/>
    <property type="match status" value="1"/>
</dbReference>
<evidence type="ECO:0000256" key="12">
    <source>
        <dbReference type="ARBA" id="ARBA00023303"/>
    </source>
</evidence>
<sequence length="492" mass="56205">CRDPNVFEGTGAENAEERLVNYLLGPERYNKLIRPAVNKSQQVTISIQVSLSQLISVVSIVVPYIHEWNDYRLRWDPDKYNGIKKLRIPSKHIWLPDIVLYNNADGVYEVSFYCNAVVSNTGDIFWLPPAIYKSACAIEVQNFPFDQQNCTLKFRSWTYDHTEIDLILTSDFASRDDFTPSGEWDIVSLPARKNEDPNDITYLDITYDFVIKRKPLFYTINLIIPCVLITSLAILVFYLPSDCGEKMTLCISVLLALTVFLLLISKIVPPTSLAVPLIGKYLMFTMVLVTFSIVSTVCVLNVHHRSPSTHYMPDWVKRLFLVRLPTFLLMRRPGASSVRDKLRRKYADWSSTGKNSSQSGREKKQYSNIRLGGIRTDNDSFYVNEDLTNKLCWKMGDIPDGGGGFSDLRRPVAGAERDAELEEAVDGVRYIAEHMKTEDDDEGIIEDWKYVAMVIDRLFLWIFILVCVVGTLGLFMQPLFQSYNTPTADETE</sequence>
<evidence type="ECO:0000256" key="1">
    <source>
        <dbReference type="ARBA" id="ARBA00022448"/>
    </source>
</evidence>
<dbReference type="PRINTS" id="PR00252">
    <property type="entry name" value="NRIONCHANNEL"/>
</dbReference>
<dbReference type="InterPro" id="IPR006202">
    <property type="entry name" value="Neur_chan_lig-bd"/>
</dbReference>
<evidence type="ECO:0000256" key="10">
    <source>
        <dbReference type="ARBA" id="ARBA00023180"/>
    </source>
</evidence>
<dbReference type="GO" id="GO:0022848">
    <property type="term" value="F:acetylcholine-gated monoatomic cation-selective channel activity"/>
    <property type="evidence" value="ECO:0007669"/>
    <property type="project" value="InterPro"/>
</dbReference>
<dbReference type="Pfam" id="PF02931">
    <property type="entry name" value="Neur_chan_LBD"/>
    <property type="match status" value="1"/>
</dbReference>
<dbReference type="Ensembl" id="ENSATET00000051674.1">
    <property type="protein sequence ID" value="ENSATEP00000068126.1"/>
    <property type="gene ID" value="ENSATEG00000022436.2"/>
</dbReference>
<evidence type="ECO:0000256" key="5">
    <source>
        <dbReference type="ARBA" id="ARBA00023018"/>
    </source>
</evidence>
<evidence type="ECO:0000259" key="18">
    <source>
        <dbReference type="Pfam" id="PF02931"/>
    </source>
</evidence>
<dbReference type="InterPro" id="IPR036734">
    <property type="entry name" value="Neur_chan_lig-bd_sf"/>
</dbReference>
<dbReference type="GO" id="GO:0004888">
    <property type="term" value="F:transmembrane signaling receptor activity"/>
    <property type="evidence" value="ECO:0007669"/>
    <property type="project" value="InterPro"/>
</dbReference>
<dbReference type="InterPro" id="IPR006201">
    <property type="entry name" value="Neur_channel"/>
</dbReference>
<dbReference type="PRINTS" id="PR00254">
    <property type="entry name" value="NICOTINICR"/>
</dbReference>
<feature type="transmembrane region" description="Helical" evidence="17">
    <location>
        <begin position="216"/>
        <end position="237"/>
    </location>
</feature>
<dbReference type="GO" id="GO:0045211">
    <property type="term" value="C:postsynaptic membrane"/>
    <property type="evidence" value="ECO:0007669"/>
    <property type="project" value="InterPro"/>
</dbReference>
<dbReference type="FunFam" id="2.70.170.10:FF:000006">
    <property type="entry name" value="Cholinergic receptor nicotinic beta 2 subunit"/>
    <property type="match status" value="1"/>
</dbReference>
<dbReference type="SUPFAM" id="SSF90112">
    <property type="entry name" value="Neurotransmitter-gated ion-channel transmembrane pore"/>
    <property type="match status" value="1"/>
</dbReference>
<dbReference type="SUPFAM" id="SSF63712">
    <property type="entry name" value="Nicotinic receptor ligand binding domain-like"/>
    <property type="match status" value="1"/>
</dbReference>
<evidence type="ECO:0000313" key="20">
    <source>
        <dbReference type="Ensembl" id="ENSATEP00000068126.1"/>
    </source>
</evidence>
<evidence type="ECO:0000256" key="17">
    <source>
        <dbReference type="RuleBase" id="RU000687"/>
    </source>
</evidence>
<proteinExistence type="inferred from homology"/>
<dbReference type="FunFam" id="1.20.58.390:FF:000034">
    <property type="entry name" value="Cholinergic receptor nicotinic beta 4 subunit"/>
    <property type="match status" value="1"/>
</dbReference>
<dbReference type="PANTHER" id="PTHR18945">
    <property type="entry name" value="NEUROTRANSMITTER GATED ION CHANNEL"/>
    <property type="match status" value="1"/>
</dbReference>
<keyword evidence="9" id="KW-0675">Receptor</keyword>
<dbReference type="PROSITE" id="PS00236">
    <property type="entry name" value="NEUROTR_ION_CHANNEL"/>
    <property type="match status" value="1"/>
</dbReference>
<keyword evidence="8" id="KW-1015">Disulfide bond</keyword>
<keyword evidence="21" id="KW-1185">Reference proteome</keyword>
<feature type="transmembrane region" description="Helical" evidence="17">
    <location>
        <begin position="281"/>
        <end position="302"/>
    </location>
</feature>
<dbReference type="GeneTree" id="ENSGT00940000158708"/>
<dbReference type="Gene3D" id="1.20.58.390">
    <property type="entry name" value="Neurotransmitter-gated ion-channel transmembrane domain"/>
    <property type="match status" value="2"/>
</dbReference>
<dbReference type="Gene3D" id="2.70.170.10">
    <property type="entry name" value="Neurotransmitter-gated ion-channel ligand-binding domain"/>
    <property type="match status" value="1"/>
</dbReference>
<feature type="transmembrane region" description="Helical" evidence="17">
    <location>
        <begin position="458"/>
        <end position="476"/>
    </location>
</feature>
<reference evidence="20" key="1">
    <citation type="submission" date="2021-04" db="EMBL/GenBank/DDBJ databases">
        <authorList>
            <consortium name="Wellcome Sanger Institute Data Sharing"/>
        </authorList>
    </citation>
    <scope>NUCLEOTIDE SEQUENCE [LARGE SCALE GENOMIC DNA]</scope>
</reference>
<keyword evidence="10" id="KW-0325">Glycoprotein</keyword>
<keyword evidence="1 17" id="KW-0813">Transport</keyword>
<organism evidence="20 21">
    <name type="scientific">Anabas testudineus</name>
    <name type="common">Climbing perch</name>
    <name type="synonym">Anthias testudineus</name>
    <dbReference type="NCBI Taxonomy" id="64144"/>
    <lineage>
        <taxon>Eukaryota</taxon>
        <taxon>Metazoa</taxon>
        <taxon>Chordata</taxon>
        <taxon>Craniata</taxon>
        <taxon>Vertebrata</taxon>
        <taxon>Euteleostomi</taxon>
        <taxon>Actinopterygii</taxon>
        <taxon>Neopterygii</taxon>
        <taxon>Teleostei</taxon>
        <taxon>Neoteleostei</taxon>
        <taxon>Acanthomorphata</taxon>
        <taxon>Anabantaria</taxon>
        <taxon>Anabantiformes</taxon>
        <taxon>Anabantoidei</taxon>
        <taxon>Anabantidae</taxon>
        <taxon>Anabas</taxon>
    </lineage>
</organism>
<dbReference type="NCBIfam" id="TIGR00860">
    <property type="entry name" value="LIC"/>
    <property type="match status" value="1"/>
</dbReference>
<accession>A0A7N6BS86</accession>
<evidence type="ECO:0000256" key="15">
    <source>
        <dbReference type="ARBA" id="ARBA00036239"/>
    </source>
</evidence>
<dbReference type="InterPro" id="IPR018000">
    <property type="entry name" value="Neurotransmitter_ion_chnl_CS"/>
</dbReference>
<evidence type="ECO:0000313" key="21">
    <source>
        <dbReference type="Proteomes" id="UP000265040"/>
    </source>
</evidence>
<reference evidence="20" key="2">
    <citation type="submission" date="2025-08" db="UniProtKB">
        <authorList>
            <consortium name="Ensembl"/>
        </authorList>
    </citation>
    <scope>IDENTIFICATION</scope>
</reference>
<evidence type="ECO:0000259" key="19">
    <source>
        <dbReference type="Pfam" id="PF02932"/>
    </source>
</evidence>
<keyword evidence="5" id="KW-0770">Synapse</keyword>
<dbReference type="FunFam" id="1.20.58.390:FF:000008">
    <property type="entry name" value="Cholinergic receptor nicotinic beta 4 subunit"/>
    <property type="match status" value="1"/>
</dbReference>
<feature type="domain" description="Neurotransmitter-gated ion-channel transmembrane" evidence="19">
    <location>
        <begin position="222"/>
        <end position="475"/>
    </location>
</feature>
<evidence type="ECO:0000256" key="6">
    <source>
        <dbReference type="ARBA" id="ARBA00023065"/>
    </source>
</evidence>
<keyword evidence="6 17" id="KW-0406">Ion transport</keyword>
<dbReference type="InterPro" id="IPR038050">
    <property type="entry name" value="Neuro_actylchol_rec"/>
</dbReference>
<evidence type="ECO:0000256" key="2">
    <source>
        <dbReference type="ARBA" id="ARBA00022475"/>
    </source>
</evidence>
<evidence type="ECO:0000256" key="3">
    <source>
        <dbReference type="ARBA" id="ARBA00022692"/>
    </source>
</evidence>
<evidence type="ECO:0000256" key="14">
    <source>
        <dbReference type="ARBA" id="ARBA00034430"/>
    </source>
</evidence>
<evidence type="ECO:0000256" key="11">
    <source>
        <dbReference type="ARBA" id="ARBA00023286"/>
    </source>
</evidence>
<evidence type="ECO:0000256" key="4">
    <source>
        <dbReference type="ARBA" id="ARBA00022989"/>
    </source>
</evidence>
<feature type="transmembrane region" description="Helical" evidence="17">
    <location>
        <begin position="249"/>
        <end position="269"/>
    </location>
</feature>
<evidence type="ECO:0000256" key="7">
    <source>
        <dbReference type="ARBA" id="ARBA00023136"/>
    </source>
</evidence>
<reference evidence="20" key="3">
    <citation type="submission" date="2025-09" db="UniProtKB">
        <authorList>
            <consortium name="Ensembl"/>
        </authorList>
    </citation>
    <scope>IDENTIFICATION</scope>
</reference>
<comment type="catalytic activity">
    <reaction evidence="16">
        <text>Ca(2+)(in) = Ca(2+)(out)</text>
        <dbReference type="Rhea" id="RHEA:29671"/>
        <dbReference type="ChEBI" id="CHEBI:29108"/>
    </reaction>
</comment>
<keyword evidence="11" id="KW-1071">Ligand-gated ion channel</keyword>
<comment type="similarity">
    <text evidence="17">Belongs to the ligand-gated ion channel (TC 1.A.9) family.</text>
</comment>
<dbReference type="Proteomes" id="UP000265040">
    <property type="component" value="Chromosome 1"/>
</dbReference>
<keyword evidence="4 17" id="KW-1133">Transmembrane helix</keyword>
<dbReference type="InterPro" id="IPR006029">
    <property type="entry name" value="Neurotrans-gated_channel_TM"/>
</dbReference>
<evidence type="ECO:0000256" key="9">
    <source>
        <dbReference type="ARBA" id="ARBA00023170"/>
    </source>
</evidence>
<evidence type="ECO:0000256" key="13">
    <source>
        <dbReference type="ARBA" id="ARBA00034099"/>
    </source>
</evidence>
<feature type="domain" description="Neurotransmitter-gated ion-channel ligand-binding" evidence="18">
    <location>
        <begin position="16"/>
        <end position="215"/>
    </location>
</feature>
<evidence type="ECO:0000256" key="8">
    <source>
        <dbReference type="ARBA" id="ARBA00023157"/>
    </source>
</evidence>
<dbReference type="InterPro" id="IPR002394">
    <property type="entry name" value="Nicotinic_acetylcholine_rcpt"/>
</dbReference>
<keyword evidence="3 17" id="KW-0812">Transmembrane</keyword>
<comment type="catalytic activity">
    <reaction evidence="15">
        <text>Na(+)(in) = Na(+)(out)</text>
        <dbReference type="Rhea" id="RHEA:34963"/>
        <dbReference type="ChEBI" id="CHEBI:29101"/>
    </reaction>
</comment>
<comment type="catalytic activity">
    <reaction evidence="14">
        <text>K(+)(in) = K(+)(out)</text>
        <dbReference type="Rhea" id="RHEA:29463"/>
        <dbReference type="ChEBI" id="CHEBI:29103"/>
    </reaction>
</comment>
<protein>
    <recommendedName>
        <fullName evidence="22">Cholinergic receptor, nicotinic, beta 5a</fullName>
    </recommendedName>
</protein>
<evidence type="ECO:0000256" key="16">
    <source>
        <dbReference type="ARBA" id="ARBA00036634"/>
    </source>
</evidence>
<dbReference type="Pfam" id="PF02932">
    <property type="entry name" value="Neur_chan_memb"/>
    <property type="match status" value="1"/>
</dbReference>